<dbReference type="InterPro" id="IPR011333">
    <property type="entry name" value="SKP1/BTB/POZ_sf"/>
</dbReference>
<sequence>MENSQLCKLFIGGLNVQTTEAGLREHFAAYGTLTDCVVVLNPQTKRSRCFGFVTYSAVEEADAAMAASPHAVDGNAVELKRAVSREDSAKPGAHAKVKKLFVGGLKGDVGEGDLVQHFSQFGPVEKAEIIADKQSGKKRGFGFVYFQNHDAADKAAVVKFHPIQGHRVEVKKAVPKEDIQSGGGGGGGGSSRPSRGGRGGGRGRGGGGSGNRDHNGLSKGGGGYNSYGGYGGGGGGGGGYGSYGSGSYGGGGGGGGGDYGNGSSAFHEILERGSMSLMTAGTGLEEERSGDPSLFQYGLPVWTKCTKCTSGWRERMRKLSPEKHTAKACIKQSSRSSEAAEDEKEQRTVTVNPSHMRKAFKVMNELRSKRLLCDVVIVAETVEMEAHRVVLAACSPYFCAMFTGDMSESKAKKIEIKDVDGQTLRKLIDYIYTAEIEVTEENVQVLLPAASLLQLMDVRKNCCDFLQSQLHPTNCLGIRAFADVHACTELLQQANAYAEQHFPEVMLGEEFLSLSLDQVCSLISSDKLTVSSEEKVFEAVISWINYEKESRLEHMAKLMEHVRLPLLPRDYLVQTVEEEALIKNNNTCKDFLIEAMKYHLLPLDQRQLIKNPRTKPRTPVSLPKVMIVVGGQAPKAIRSVECYDFEEERWDQVAELPSRRCRAGVVFMAGNVYAVGGFNGSLRVRTVDVYDGVKDQWTSIASMQERRSTLGAAVLNDLLYAVGGFDGSTGLASVEAYSYKTNEWFFVAPMNTRRSSVGVGVVEGKLYAVGGYDGASRQCLSTVEQYNPATNEWTYVADMSTRRSGAGVGVLSGLLYATGGHDGPLVRKSVEVYDPGTNTWKQVADMNMCRRNAGVCAVNGLLYVVGGDDGSCNLASVEYYNPITDKWTLLPTSMSTGRSYAGVAVIHKPL</sequence>
<comment type="pathway">
    <text evidence="4">Protein modification; protein ubiquitination.</text>
</comment>
<dbReference type="PANTHER" id="PTHR24412">
    <property type="entry name" value="KELCH PROTEIN"/>
    <property type="match status" value="1"/>
</dbReference>
<evidence type="ECO:0000259" key="25">
    <source>
        <dbReference type="PROSITE" id="PS50097"/>
    </source>
</evidence>
<dbReference type="GO" id="GO:0070936">
    <property type="term" value="P:protein K48-linked ubiquitination"/>
    <property type="evidence" value="ECO:0007669"/>
    <property type="project" value="TreeGrafter"/>
</dbReference>
<dbReference type="AlphaFoldDB" id="A0A8B9PPU2"/>
<dbReference type="Proteomes" id="UP000694424">
    <property type="component" value="Unplaced"/>
</dbReference>
<dbReference type="GO" id="GO:0005634">
    <property type="term" value="C:nucleus"/>
    <property type="evidence" value="ECO:0007669"/>
    <property type="project" value="UniProtKB-SubCell"/>
</dbReference>
<evidence type="ECO:0000256" key="15">
    <source>
        <dbReference type="ARBA" id="ARBA00023203"/>
    </source>
</evidence>
<evidence type="ECO:0000313" key="27">
    <source>
        <dbReference type="Ensembl" id="ENSAOWP00000013542.1"/>
    </source>
</evidence>
<reference evidence="27" key="1">
    <citation type="submission" date="2025-08" db="UniProtKB">
        <authorList>
            <consortium name="Ensembl"/>
        </authorList>
    </citation>
    <scope>IDENTIFICATION</scope>
</reference>
<dbReference type="InterPro" id="IPR000504">
    <property type="entry name" value="RRM_dom"/>
</dbReference>
<comment type="similarity">
    <text evidence="20">Belongs to the KLHL3 family.</text>
</comment>
<evidence type="ECO:0000259" key="26">
    <source>
        <dbReference type="PROSITE" id="PS50102"/>
    </source>
</evidence>
<evidence type="ECO:0000256" key="10">
    <source>
        <dbReference type="ARBA" id="ARBA00022737"/>
    </source>
</evidence>
<comment type="subcellular location">
    <subcellularLocation>
        <location evidence="2">Cytoplasm</location>
        <location evidence="2">Cytoskeleton</location>
    </subcellularLocation>
    <subcellularLocation>
        <location evidence="3">Cytoplasm</location>
        <location evidence="3">Cytosol</location>
    </subcellularLocation>
    <subcellularLocation>
        <location evidence="1">Nucleus</location>
    </subcellularLocation>
</comment>
<dbReference type="GO" id="GO:0050801">
    <property type="term" value="P:monoatomic ion homeostasis"/>
    <property type="evidence" value="ECO:0007669"/>
    <property type="project" value="TreeGrafter"/>
</dbReference>
<keyword evidence="8" id="KW-1017">Isopeptide bond</keyword>
<evidence type="ECO:0000256" key="2">
    <source>
        <dbReference type="ARBA" id="ARBA00004245"/>
    </source>
</evidence>
<evidence type="ECO:0000256" key="1">
    <source>
        <dbReference type="ARBA" id="ARBA00004123"/>
    </source>
</evidence>
<evidence type="ECO:0000256" key="9">
    <source>
        <dbReference type="ARBA" id="ARBA00022553"/>
    </source>
</evidence>
<dbReference type="InterPro" id="IPR035979">
    <property type="entry name" value="RBD_domain_sf"/>
</dbReference>
<dbReference type="FunFam" id="3.30.70.330:FF:000581">
    <property type="entry name" value="Heterogeneous nuclear ribonucleoprotein A0"/>
    <property type="match status" value="1"/>
</dbReference>
<dbReference type="PRINTS" id="PR00501">
    <property type="entry name" value="KELCHREPEAT"/>
</dbReference>
<keyword evidence="9" id="KW-0597">Phosphoprotein</keyword>
<dbReference type="InterPro" id="IPR012677">
    <property type="entry name" value="Nucleotide-bd_a/b_plait_sf"/>
</dbReference>
<name>A0A8B9PPU2_APTOW</name>
<evidence type="ECO:0000256" key="24">
    <source>
        <dbReference type="SAM" id="MobiDB-lite"/>
    </source>
</evidence>
<dbReference type="InterPro" id="IPR000210">
    <property type="entry name" value="BTB/POZ_dom"/>
</dbReference>
<feature type="region of interest" description="Disordered" evidence="24">
    <location>
        <begin position="169"/>
        <end position="218"/>
    </location>
</feature>
<dbReference type="PROSITE" id="PS50102">
    <property type="entry name" value="RRM"/>
    <property type="match status" value="2"/>
</dbReference>
<dbReference type="SMART" id="SM00225">
    <property type="entry name" value="BTB"/>
    <property type="match status" value="1"/>
</dbReference>
<keyword evidence="7" id="KW-0963">Cytoplasm</keyword>
<dbReference type="GO" id="GO:0035925">
    <property type="term" value="F:mRNA 3'-UTR AU-rich region binding"/>
    <property type="evidence" value="ECO:0007669"/>
    <property type="project" value="UniProtKB-ARBA"/>
</dbReference>
<dbReference type="FunFam" id="3.30.710.10:FF:000001">
    <property type="entry name" value="Kelch-like family member 20"/>
    <property type="match status" value="1"/>
</dbReference>
<dbReference type="SUPFAM" id="SSF54695">
    <property type="entry name" value="POZ domain"/>
    <property type="match status" value="1"/>
</dbReference>
<dbReference type="GO" id="GO:1990904">
    <property type="term" value="C:ribonucleoprotein complex"/>
    <property type="evidence" value="ECO:0007669"/>
    <property type="project" value="UniProtKB-KW"/>
</dbReference>
<dbReference type="SMART" id="SM00360">
    <property type="entry name" value="RRM"/>
    <property type="match status" value="2"/>
</dbReference>
<keyword evidence="16" id="KW-0206">Cytoskeleton</keyword>
<evidence type="ECO:0000256" key="16">
    <source>
        <dbReference type="ARBA" id="ARBA00023212"/>
    </source>
</evidence>
<evidence type="ECO:0000256" key="8">
    <source>
        <dbReference type="ARBA" id="ARBA00022499"/>
    </source>
</evidence>
<dbReference type="InterPro" id="IPR011705">
    <property type="entry name" value="BACK"/>
</dbReference>
<keyword evidence="14" id="KW-0007">Acetylation</keyword>
<keyword evidence="6" id="KW-0488">Methylation</keyword>
<keyword evidence="17" id="KW-0539">Nucleus</keyword>
<keyword evidence="12" id="KW-0832">Ubl conjugation</keyword>
<dbReference type="Gene3D" id="1.25.40.420">
    <property type="match status" value="1"/>
</dbReference>
<dbReference type="FunFam" id="1.25.40.420:FF:000001">
    <property type="entry name" value="Kelch-like family member 12"/>
    <property type="match status" value="1"/>
</dbReference>
<protein>
    <recommendedName>
        <fullName evidence="22">Heterogeneous nuclear ribonucleoprotein A0</fullName>
    </recommendedName>
    <alternativeName>
        <fullName evidence="19">Kelch-like protein 3</fullName>
    </alternativeName>
</protein>
<evidence type="ECO:0000256" key="7">
    <source>
        <dbReference type="ARBA" id="ARBA00022490"/>
    </source>
</evidence>
<dbReference type="SUPFAM" id="SSF117281">
    <property type="entry name" value="Kelch motif"/>
    <property type="match status" value="1"/>
</dbReference>
<dbReference type="GO" id="GO:0003779">
    <property type="term" value="F:actin binding"/>
    <property type="evidence" value="ECO:0007669"/>
    <property type="project" value="UniProtKB-KW"/>
</dbReference>
<dbReference type="CDD" id="cd18339">
    <property type="entry name" value="BTB_POZ_KLHL3"/>
    <property type="match status" value="1"/>
</dbReference>
<keyword evidence="18" id="KW-0687">Ribonucleoprotein</keyword>
<evidence type="ECO:0000256" key="3">
    <source>
        <dbReference type="ARBA" id="ARBA00004514"/>
    </source>
</evidence>
<dbReference type="CDD" id="cd12579">
    <property type="entry name" value="RRM2_hnRNPA0"/>
    <property type="match status" value="1"/>
</dbReference>
<feature type="domain" description="BTB" evidence="25">
    <location>
        <begin position="373"/>
        <end position="440"/>
    </location>
</feature>
<evidence type="ECO:0000313" key="28">
    <source>
        <dbReference type="Proteomes" id="UP000694424"/>
    </source>
</evidence>
<feature type="compositionally biased region" description="Gly residues" evidence="24">
    <location>
        <begin position="181"/>
        <end position="210"/>
    </location>
</feature>
<feature type="domain" description="RRM" evidence="26">
    <location>
        <begin position="7"/>
        <end position="86"/>
    </location>
</feature>
<reference evidence="27" key="2">
    <citation type="submission" date="2025-09" db="UniProtKB">
        <authorList>
            <consortium name="Ensembl"/>
        </authorList>
    </citation>
    <scope>IDENTIFICATION</scope>
</reference>
<evidence type="ECO:0000256" key="19">
    <source>
        <dbReference type="ARBA" id="ARBA00023889"/>
    </source>
</evidence>
<dbReference type="CDD" id="cd12326">
    <property type="entry name" value="RRM1_hnRNPA0"/>
    <property type="match status" value="1"/>
</dbReference>
<evidence type="ECO:0000256" key="12">
    <source>
        <dbReference type="ARBA" id="ARBA00022843"/>
    </source>
</evidence>
<evidence type="ECO:0000256" key="23">
    <source>
        <dbReference type="PROSITE-ProRule" id="PRU00176"/>
    </source>
</evidence>
<dbReference type="InterPro" id="IPR015915">
    <property type="entry name" value="Kelch-typ_b-propeller"/>
</dbReference>
<evidence type="ECO:0000256" key="13">
    <source>
        <dbReference type="ARBA" id="ARBA00022884"/>
    </source>
</evidence>
<organism evidence="27 28">
    <name type="scientific">Apteryx owenii</name>
    <name type="common">Little spotted kiwi</name>
    <dbReference type="NCBI Taxonomy" id="8824"/>
    <lineage>
        <taxon>Eukaryota</taxon>
        <taxon>Metazoa</taxon>
        <taxon>Chordata</taxon>
        <taxon>Craniata</taxon>
        <taxon>Vertebrata</taxon>
        <taxon>Euteleostomi</taxon>
        <taxon>Archelosauria</taxon>
        <taxon>Archosauria</taxon>
        <taxon>Dinosauria</taxon>
        <taxon>Saurischia</taxon>
        <taxon>Theropoda</taxon>
        <taxon>Coelurosauria</taxon>
        <taxon>Aves</taxon>
        <taxon>Palaeognathae</taxon>
        <taxon>Apterygiformes</taxon>
        <taxon>Apterygidae</taxon>
        <taxon>Apteryx</taxon>
    </lineage>
</organism>
<keyword evidence="10" id="KW-0677">Repeat</keyword>
<comment type="function">
    <text evidence="21">mRNA-binding component of ribonucleosomes. Specifically binds AU-rich element (ARE)-containing mRNAs. Involved in post-transcriptional regulation of cytokines mRNAs.</text>
</comment>
<keyword evidence="11" id="KW-0833">Ubl conjugation pathway</keyword>
<evidence type="ECO:0000256" key="20">
    <source>
        <dbReference type="ARBA" id="ARBA00035639"/>
    </source>
</evidence>
<keyword evidence="13 23" id="KW-0694">RNA-binding</keyword>
<evidence type="ECO:0000256" key="4">
    <source>
        <dbReference type="ARBA" id="ARBA00004906"/>
    </source>
</evidence>
<dbReference type="UniPathway" id="UPA00143"/>
<feature type="compositionally biased region" description="Basic and acidic residues" evidence="24">
    <location>
        <begin position="169"/>
        <end position="179"/>
    </location>
</feature>
<evidence type="ECO:0000256" key="17">
    <source>
        <dbReference type="ARBA" id="ARBA00023242"/>
    </source>
</evidence>
<dbReference type="SUPFAM" id="SSF54928">
    <property type="entry name" value="RNA-binding domain, RBD"/>
    <property type="match status" value="2"/>
</dbReference>
<proteinExistence type="inferred from homology"/>
<keyword evidence="15" id="KW-0009">Actin-binding</keyword>
<dbReference type="GO" id="GO:0005856">
    <property type="term" value="C:cytoskeleton"/>
    <property type="evidence" value="ECO:0007669"/>
    <property type="project" value="UniProtKB-SubCell"/>
</dbReference>
<dbReference type="Gene3D" id="3.30.70.330">
    <property type="match status" value="2"/>
</dbReference>
<dbReference type="InterPro" id="IPR030578">
    <property type="entry name" value="KLHL3_BACK"/>
</dbReference>
<dbReference type="GO" id="GO:0070294">
    <property type="term" value="P:renal sodium ion absorption"/>
    <property type="evidence" value="ECO:0007669"/>
    <property type="project" value="TreeGrafter"/>
</dbReference>
<dbReference type="Ensembl" id="ENSAOWT00000015386.1">
    <property type="protein sequence ID" value="ENSAOWP00000013542.1"/>
    <property type="gene ID" value="ENSAOWG00000009253.1"/>
</dbReference>
<dbReference type="Pfam" id="PF07707">
    <property type="entry name" value="BACK"/>
    <property type="match status" value="1"/>
</dbReference>
<dbReference type="CDD" id="cd18513">
    <property type="entry name" value="BACK_KLHL3"/>
    <property type="match status" value="1"/>
</dbReference>
<dbReference type="Gene3D" id="3.30.710.10">
    <property type="entry name" value="Potassium Channel Kv1.1, Chain A"/>
    <property type="match status" value="1"/>
</dbReference>
<dbReference type="GO" id="GO:0005829">
    <property type="term" value="C:cytosol"/>
    <property type="evidence" value="ECO:0007669"/>
    <property type="project" value="UniProtKB-SubCell"/>
</dbReference>
<dbReference type="InterPro" id="IPR006652">
    <property type="entry name" value="Kelch_1"/>
</dbReference>
<dbReference type="Pfam" id="PF00651">
    <property type="entry name" value="BTB"/>
    <property type="match status" value="1"/>
</dbReference>
<dbReference type="FunFam" id="2.120.10.80:FF:000002">
    <property type="entry name" value="Kelch-like family member 2"/>
    <property type="match status" value="1"/>
</dbReference>
<evidence type="ECO:0000256" key="14">
    <source>
        <dbReference type="ARBA" id="ARBA00022990"/>
    </source>
</evidence>
<evidence type="ECO:0000256" key="5">
    <source>
        <dbReference type="ARBA" id="ARBA00022441"/>
    </source>
</evidence>
<dbReference type="Gene3D" id="2.120.10.80">
    <property type="entry name" value="Kelch-type beta propeller"/>
    <property type="match status" value="1"/>
</dbReference>
<dbReference type="PROSITE" id="PS50097">
    <property type="entry name" value="BTB"/>
    <property type="match status" value="1"/>
</dbReference>
<dbReference type="Pfam" id="PF00076">
    <property type="entry name" value="RRM_1"/>
    <property type="match status" value="2"/>
</dbReference>
<dbReference type="Pfam" id="PF01344">
    <property type="entry name" value="Kelch_1"/>
    <property type="match status" value="6"/>
</dbReference>
<dbReference type="InterPro" id="IPR034801">
    <property type="entry name" value="hnRNPA0_RRM1"/>
</dbReference>
<dbReference type="SMART" id="SM00612">
    <property type="entry name" value="Kelch"/>
    <property type="match status" value="6"/>
</dbReference>
<evidence type="ECO:0000256" key="11">
    <source>
        <dbReference type="ARBA" id="ARBA00022786"/>
    </source>
</evidence>
<evidence type="ECO:0000256" key="22">
    <source>
        <dbReference type="ARBA" id="ARBA00067976"/>
    </source>
</evidence>
<dbReference type="FunFam" id="3.30.70.330:FF:000040">
    <property type="entry name" value="Heterogeneous nuclear ribonucleoprotein A2/B1"/>
    <property type="match status" value="1"/>
</dbReference>
<evidence type="ECO:0000256" key="6">
    <source>
        <dbReference type="ARBA" id="ARBA00022481"/>
    </source>
</evidence>
<feature type="domain" description="RRM" evidence="26">
    <location>
        <begin position="98"/>
        <end position="175"/>
    </location>
</feature>
<dbReference type="SMART" id="SM00875">
    <property type="entry name" value="BACK"/>
    <property type="match status" value="1"/>
</dbReference>
<evidence type="ECO:0000256" key="18">
    <source>
        <dbReference type="ARBA" id="ARBA00023274"/>
    </source>
</evidence>
<keyword evidence="5" id="KW-0880">Kelch repeat</keyword>
<dbReference type="PANTHER" id="PTHR24412:SF179">
    <property type="entry name" value="KELCH-LIKE PROTEIN 3"/>
    <property type="match status" value="1"/>
</dbReference>
<evidence type="ECO:0000256" key="21">
    <source>
        <dbReference type="ARBA" id="ARBA00056839"/>
    </source>
</evidence>
<feature type="region of interest" description="Disordered" evidence="24">
    <location>
        <begin position="317"/>
        <end position="350"/>
    </location>
</feature>
<accession>A0A8B9PPU2</accession>
<keyword evidence="28" id="KW-1185">Reference proteome</keyword>